<sequence length="33" mass="3715">MTQTIAQKLADRGMQVAALTPEHFAQWLAEVMQ</sequence>
<proteinExistence type="predicted"/>
<dbReference type="AlphaFoldDB" id="A0A2X2DQY4"/>
<dbReference type="Proteomes" id="UP000251485">
    <property type="component" value="Unassembled WGS sequence"/>
</dbReference>
<evidence type="ECO:0000313" key="2">
    <source>
        <dbReference type="Proteomes" id="UP000251485"/>
    </source>
</evidence>
<evidence type="ECO:0000313" key="1">
    <source>
        <dbReference type="EMBL" id="SPY96910.1"/>
    </source>
</evidence>
<organism evidence="1 2">
    <name type="scientific">Proteus mirabilis</name>
    <dbReference type="NCBI Taxonomy" id="584"/>
    <lineage>
        <taxon>Bacteria</taxon>
        <taxon>Pseudomonadati</taxon>
        <taxon>Pseudomonadota</taxon>
        <taxon>Gammaproteobacteria</taxon>
        <taxon>Enterobacterales</taxon>
        <taxon>Morganellaceae</taxon>
        <taxon>Proteus</taxon>
    </lineage>
</organism>
<name>A0A2X2DQY4_PROMI</name>
<reference evidence="1 2" key="1">
    <citation type="submission" date="2018-06" db="EMBL/GenBank/DDBJ databases">
        <authorList>
            <consortium name="Pathogen Informatics"/>
            <person name="Doyle S."/>
        </authorList>
    </citation>
    <scope>NUCLEOTIDE SEQUENCE [LARGE SCALE GENOMIC DNA]</scope>
    <source>
        <strain evidence="1 2">NCTC10975</strain>
    </source>
</reference>
<dbReference type="EMBL" id="UAUE01000020">
    <property type="protein sequence ID" value="SPY96910.1"/>
    <property type="molecule type" value="Genomic_DNA"/>
</dbReference>
<gene>
    <name evidence="1" type="ORF">NCTC10975_02648</name>
</gene>
<protein>
    <submittedName>
        <fullName evidence="1">Uncharacterized protein</fullName>
    </submittedName>
</protein>
<accession>A0A2X2DQY4</accession>